<proteinExistence type="predicted"/>
<dbReference type="Gene3D" id="2.30.110.10">
    <property type="entry name" value="Electron Transport, Fmn-binding Protein, Chain A"/>
    <property type="match status" value="1"/>
</dbReference>
<dbReference type="Proteomes" id="UP000192288">
    <property type="component" value="Unassembled WGS sequence"/>
</dbReference>
<name>A0A1X0VAQ6_LEUPS</name>
<organism evidence="2 3">
    <name type="scientific">Leuconostoc pseudomesenteroides</name>
    <dbReference type="NCBI Taxonomy" id="33968"/>
    <lineage>
        <taxon>Bacteria</taxon>
        <taxon>Bacillati</taxon>
        <taxon>Bacillota</taxon>
        <taxon>Bacilli</taxon>
        <taxon>Lactobacillales</taxon>
        <taxon>Lactobacillaceae</taxon>
        <taxon>Leuconostoc</taxon>
    </lineage>
</organism>
<protein>
    <recommendedName>
        <fullName evidence="1">Pyridoxamine 5'-phosphate oxidase-like domain-containing protein</fullName>
    </recommendedName>
</protein>
<dbReference type="RefSeq" id="WP_002815998.1">
    <property type="nucleotide sequence ID" value="NZ_MPLS01000183.1"/>
</dbReference>
<sequence length="136" mass="15808">MTFFEEYIQASRGLVFVATTRDNQPSIRIMGFAVSPERENLWYFNVDPTSYKVHDIDNNDKVAIITPFNENGARIESNNATMRRSDKTWADVKPLFIDNKSYMQRHPDIENEIVLELHIHSASLASYGYKKDVNFE</sequence>
<reference evidence="2 3" key="1">
    <citation type="journal article" date="2017" name="Front. Microbiol.">
        <title>Genomic Characterization of Dairy Associated Leuconostoc Species and Diversity of Leuconostocs in Undefined Mixed Mesophilic Starter Cultures.</title>
        <authorList>
            <person name="Frantzen C.A."/>
            <person name="Kot W."/>
            <person name="Pedersen T.B."/>
            <person name="Ardo Y.M."/>
            <person name="Broadbent J.R."/>
            <person name="Neve H."/>
            <person name="Hansen L.H."/>
            <person name="Dal Bello F."/>
            <person name="Ostlie H.M."/>
            <person name="Kleppen H.P."/>
            <person name="Vogensen F.K."/>
            <person name="Holo H."/>
        </authorList>
    </citation>
    <scope>NUCLEOTIDE SEQUENCE [LARGE SCALE GENOMIC DNA]</scope>
    <source>
        <strain evidence="2 3">LMGCF08</strain>
    </source>
</reference>
<dbReference type="Pfam" id="PF22696">
    <property type="entry name" value="Putative_PNPOx_2"/>
    <property type="match status" value="1"/>
</dbReference>
<dbReference type="AlphaFoldDB" id="A0A1X0VAQ6"/>
<dbReference type="SUPFAM" id="SSF50475">
    <property type="entry name" value="FMN-binding split barrel"/>
    <property type="match status" value="1"/>
</dbReference>
<accession>A0A1X0VAQ6</accession>
<dbReference type="InterPro" id="IPR012349">
    <property type="entry name" value="Split_barrel_FMN-bd"/>
</dbReference>
<dbReference type="EMBL" id="MPLS01000183">
    <property type="protein sequence ID" value="ORI96040.1"/>
    <property type="molecule type" value="Genomic_DNA"/>
</dbReference>
<feature type="domain" description="Pyridoxamine 5'-phosphate oxidase-like" evidence="1">
    <location>
        <begin position="17"/>
        <end position="123"/>
    </location>
</feature>
<gene>
    <name evidence="2" type="ORF">BMR96_10715</name>
</gene>
<dbReference type="InterPro" id="IPR055196">
    <property type="entry name" value="Putative_PNPOx_2"/>
</dbReference>
<evidence type="ECO:0000313" key="2">
    <source>
        <dbReference type="EMBL" id="ORI96040.1"/>
    </source>
</evidence>
<evidence type="ECO:0000313" key="3">
    <source>
        <dbReference type="Proteomes" id="UP000192288"/>
    </source>
</evidence>
<comment type="caution">
    <text evidence="2">The sequence shown here is derived from an EMBL/GenBank/DDBJ whole genome shotgun (WGS) entry which is preliminary data.</text>
</comment>
<evidence type="ECO:0000259" key="1">
    <source>
        <dbReference type="Pfam" id="PF22696"/>
    </source>
</evidence>